<evidence type="ECO:0000256" key="6">
    <source>
        <dbReference type="SAM" id="MobiDB-lite"/>
    </source>
</evidence>
<evidence type="ECO:0000313" key="9">
    <source>
        <dbReference type="Proteomes" id="UP000775547"/>
    </source>
</evidence>
<evidence type="ECO:0000256" key="7">
    <source>
        <dbReference type="SAM" id="Phobius"/>
    </source>
</evidence>
<evidence type="ECO:0000256" key="5">
    <source>
        <dbReference type="ARBA" id="ARBA00023136"/>
    </source>
</evidence>
<sequence>MSSSKKPSSERSEKHIEDVQKDVEQSSEVDYSPEVVRKLLYVPCMHAYAFMPELKPFSSWKIDVRMLPLLGLLYAVALIDRTNLGIARVANMEKDLVRYESSFSPCLLTQNMVQLPSNVVLRVLGARVWLTICVLGWGVAQLGMGFVPTWGYLVLCRVFLGVFEVQAPRGTKTTRVLLPVLHLHRWIQYNLWHVHHPLAVSNAHQSTAYALTQIAPAGGLNGWQWIFIIEGIITIVLGILTYIFVPDFPDKNRFLTSQETQVRAL</sequence>
<evidence type="ECO:0000313" key="8">
    <source>
        <dbReference type="EMBL" id="KAG5648558.1"/>
    </source>
</evidence>
<feature type="region of interest" description="Disordered" evidence="6">
    <location>
        <begin position="1"/>
        <end position="25"/>
    </location>
</feature>
<dbReference type="Pfam" id="PF07690">
    <property type="entry name" value="MFS_1"/>
    <property type="match status" value="1"/>
</dbReference>
<dbReference type="AlphaFoldDB" id="A0A9P7GH89"/>
<keyword evidence="9" id="KW-1185">Reference proteome</keyword>
<dbReference type="PANTHER" id="PTHR43791">
    <property type="entry name" value="PERMEASE-RELATED"/>
    <property type="match status" value="1"/>
</dbReference>
<accession>A0A9P7GH89</accession>
<reference evidence="8" key="1">
    <citation type="submission" date="2020-07" db="EMBL/GenBank/DDBJ databases">
        <authorList>
            <person name="Nieuwenhuis M."/>
            <person name="Van De Peppel L.J.J."/>
        </authorList>
    </citation>
    <scope>NUCLEOTIDE SEQUENCE</scope>
    <source>
        <strain evidence="8">AP01</strain>
        <tissue evidence="8">Mycelium</tissue>
    </source>
</reference>
<dbReference type="PANTHER" id="PTHR43791:SF3">
    <property type="entry name" value="MAJOR FACILITATOR SUPERFAMILY (MFS) PROFILE DOMAIN-CONTAINING PROTEIN"/>
    <property type="match status" value="1"/>
</dbReference>
<keyword evidence="3 7" id="KW-0812">Transmembrane</keyword>
<keyword evidence="4 7" id="KW-1133">Transmembrane helix</keyword>
<evidence type="ECO:0000256" key="1">
    <source>
        <dbReference type="ARBA" id="ARBA00004141"/>
    </source>
</evidence>
<dbReference type="Gene3D" id="1.20.1250.20">
    <property type="entry name" value="MFS general substrate transporter like domains"/>
    <property type="match status" value="1"/>
</dbReference>
<keyword evidence="2" id="KW-0813">Transport</keyword>
<reference evidence="8" key="2">
    <citation type="submission" date="2021-10" db="EMBL/GenBank/DDBJ databases">
        <title>Phylogenomics reveals ancestral predisposition of the termite-cultivated fungus Termitomyces towards a domesticated lifestyle.</title>
        <authorList>
            <person name="Auxier B."/>
            <person name="Grum-Grzhimaylo A."/>
            <person name="Cardenas M.E."/>
            <person name="Lodge J.D."/>
            <person name="Laessoe T."/>
            <person name="Pedersen O."/>
            <person name="Smith M.E."/>
            <person name="Kuyper T.W."/>
            <person name="Franco-Molano E.A."/>
            <person name="Baroni T.J."/>
            <person name="Aanen D.K."/>
        </authorList>
    </citation>
    <scope>NUCLEOTIDE SEQUENCE</scope>
    <source>
        <strain evidence="8">AP01</strain>
        <tissue evidence="8">Mycelium</tissue>
    </source>
</reference>
<feature type="transmembrane region" description="Helical" evidence="7">
    <location>
        <begin position="225"/>
        <end position="245"/>
    </location>
</feature>
<name>A0A9P7GH89_9AGAR</name>
<dbReference type="OrthoDB" id="3639251at2759"/>
<dbReference type="SUPFAM" id="SSF103473">
    <property type="entry name" value="MFS general substrate transporter"/>
    <property type="match status" value="1"/>
</dbReference>
<dbReference type="GO" id="GO:0016020">
    <property type="term" value="C:membrane"/>
    <property type="evidence" value="ECO:0007669"/>
    <property type="project" value="UniProtKB-SubCell"/>
</dbReference>
<comment type="subcellular location">
    <subcellularLocation>
        <location evidence="1">Membrane</location>
        <topology evidence="1">Multi-pass membrane protein</topology>
    </subcellularLocation>
</comment>
<evidence type="ECO:0000256" key="3">
    <source>
        <dbReference type="ARBA" id="ARBA00022692"/>
    </source>
</evidence>
<feature type="transmembrane region" description="Helical" evidence="7">
    <location>
        <begin position="119"/>
        <end position="140"/>
    </location>
</feature>
<evidence type="ECO:0000256" key="4">
    <source>
        <dbReference type="ARBA" id="ARBA00022989"/>
    </source>
</evidence>
<evidence type="ECO:0000256" key="2">
    <source>
        <dbReference type="ARBA" id="ARBA00022448"/>
    </source>
</evidence>
<feature type="compositionally biased region" description="Basic and acidic residues" evidence="6">
    <location>
        <begin position="7"/>
        <end position="24"/>
    </location>
</feature>
<gene>
    <name evidence="8" type="ORF">DXG03_003169</name>
</gene>
<dbReference type="InterPro" id="IPR036259">
    <property type="entry name" value="MFS_trans_sf"/>
</dbReference>
<dbReference type="GO" id="GO:0022857">
    <property type="term" value="F:transmembrane transporter activity"/>
    <property type="evidence" value="ECO:0007669"/>
    <property type="project" value="InterPro"/>
</dbReference>
<dbReference type="InterPro" id="IPR011701">
    <property type="entry name" value="MFS"/>
</dbReference>
<protein>
    <submittedName>
        <fullName evidence="8">Uncharacterized protein</fullName>
    </submittedName>
</protein>
<comment type="caution">
    <text evidence="8">The sequence shown here is derived from an EMBL/GenBank/DDBJ whole genome shotgun (WGS) entry which is preliminary data.</text>
</comment>
<proteinExistence type="predicted"/>
<dbReference type="Proteomes" id="UP000775547">
    <property type="component" value="Unassembled WGS sequence"/>
</dbReference>
<organism evidence="8 9">
    <name type="scientific">Asterophora parasitica</name>
    <dbReference type="NCBI Taxonomy" id="117018"/>
    <lineage>
        <taxon>Eukaryota</taxon>
        <taxon>Fungi</taxon>
        <taxon>Dikarya</taxon>
        <taxon>Basidiomycota</taxon>
        <taxon>Agaricomycotina</taxon>
        <taxon>Agaricomycetes</taxon>
        <taxon>Agaricomycetidae</taxon>
        <taxon>Agaricales</taxon>
        <taxon>Tricholomatineae</taxon>
        <taxon>Lyophyllaceae</taxon>
        <taxon>Asterophora</taxon>
    </lineage>
</organism>
<dbReference type="EMBL" id="JABCKV010000002">
    <property type="protein sequence ID" value="KAG5648558.1"/>
    <property type="molecule type" value="Genomic_DNA"/>
</dbReference>
<keyword evidence="5 7" id="KW-0472">Membrane</keyword>